<dbReference type="InterPro" id="IPR033133">
    <property type="entry name" value="PUM-HD"/>
</dbReference>
<keyword evidence="5" id="KW-1185">Reference proteome</keyword>
<accession>A0AAN8A736</accession>
<name>A0AAN8A736_9SACH</name>
<feature type="domain" description="PUM-HD" evidence="3">
    <location>
        <begin position="103"/>
        <end position="508"/>
    </location>
</feature>
<organism evidence="4 5">
    <name type="scientific">Arxiozyma heterogenica</name>
    <dbReference type="NCBI Taxonomy" id="278026"/>
    <lineage>
        <taxon>Eukaryota</taxon>
        <taxon>Fungi</taxon>
        <taxon>Dikarya</taxon>
        <taxon>Ascomycota</taxon>
        <taxon>Saccharomycotina</taxon>
        <taxon>Saccharomycetes</taxon>
        <taxon>Saccharomycetales</taxon>
        <taxon>Saccharomycetaceae</taxon>
        <taxon>Arxiozyma</taxon>
    </lineage>
</organism>
<dbReference type="SMART" id="SM00025">
    <property type="entry name" value="Pumilio"/>
    <property type="match status" value="8"/>
</dbReference>
<dbReference type="GO" id="GO:0080090">
    <property type="term" value="P:regulation of primary metabolic process"/>
    <property type="evidence" value="ECO:0007669"/>
    <property type="project" value="UniProtKB-ARBA"/>
</dbReference>
<dbReference type="InterPro" id="IPR033712">
    <property type="entry name" value="Pumilio_RNA-bd"/>
</dbReference>
<dbReference type="Gene3D" id="1.25.10.10">
    <property type="entry name" value="Leucine-rich Repeat Variant"/>
    <property type="match status" value="1"/>
</dbReference>
<dbReference type="InterPro" id="IPR001313">
    <property type="entry name" value="Pumilio_RNA-bd_rpt"/>
</dbReference>
<dbReference type="Pfam" id="PF00806">
    <property type="entry name" value="PUF"/>
    <property type="match status" value="6"/>
</dbReference>
<feature type="repeat" description="Pumilio" evidence="2">
    <location>
        <begin position="285"/>
        <end position="326"/>
    </location>
</feature>
<evidence type="ECO:0000313" key="4">
    <source>
        <dbReference type="EMBL" id="KAK5778391.1"/>
    </source>
</evidence>
<dbReference type="PANTHER" id="PTHR12537:SF80">
    <property type="entry name" value="SUPPRESSOR PROTEIN MPT5"/>
    <property type="match status" value="1"/>
</dbReference>
<evidence type="ECO:0000313" key="5">
    <source>
        <dbReference type="Proteomes" id="UP001306508"/>
    </source>
</evidence>
<evidence type="ECO:0000259" key="3">
    <source>
        <dbReference type="PROSITE" id="PS50303"/>
    </source>
</evidence>
<feature type="repeat" description="Pumilio" evidence="2">
    <location>
        <begin position="170"/>
        <end position="205"/>
    </location>
</feature>
<dbReference type="GO" id="GO:0010629">
    <property type="term" value="P:negative regulation of gene expression"/>
    <property type="evidence" value="ECO:0007669"/>
    <property type="project" value="UniProtKB-ARBA"/>
</dbReference>
<dbReference type="SUPFAM" id="SSF48371">
    <property type="entry name" value="ARM repeat"/>
    <property type="match status" value="1"/>
</dbReference>
<evidence type="ECO:0000256" key="1">
    <source>
        <dbReference type="ARBA" id="ARBA00022737"/>
    </source>
</evidence>
<dbReference type="GO" id="GO:0010608">
    <property type="term" value="P:post-transcriptional regulation of gene expression"/>
    <property type="evidence" value="ECO:0007669"/>
    <property type="project" value="TreeGrafter"/>
</dbReference>
<feature type="repeat" description="Pumilio" evidence="2">
    <location>
        <begin position="129"/>
        <end position="165"/>
    </location>
</feature>
<dbReference type="InterPro" id="IPR011989">
    <property type="entry name" value="ARM-like"/>
</dbReference>
<dbReference type="PROSITE" id="PS50303">
    <property type="entry name" value="PUM_HD"/>
    <property type="match status" value="1"/>
</dbReference>
<dbReference type="PROSITE" id="PS50302">
    <property type="entry name" value="PUM"/>
    <property type="match status" value="5"/>
</dbReference>
<feature type="repeat" description="Pumilio" evidence="2">
    <location>
        <begin position="206"/>
        <end position="242"/>
    </location>
</feature>
<dbReference type="EMBL" id="JAWIZZ010000053">
    <property type="protein sequence ID" value="KAK5778391.1"/>
    <property type="molecule type" value="Genomic_DNA"/>
</dbReference>
<comment type="caution">
    <text evidence="4">The sequence shown here is derived from an EMBL/GenBank/DDBJ whole genome shotgun (WGS) entry which is preliminary data.</text>
</comment>
<sequence length="794" mass="89188">MFVQLQRLLHRSGSTSTTSSLNSSIMSFNNTSIAPTISSSSATAATVASNSNNQIQHHYHHHQPQLSVNSISSIVEPITPPPISQMNIKRNDHQKARSLDLTGLGQYITTTQSPIMLDLISPNEIINTPLEKLNYLKLATDQFGCRFLQKKLESNSDVESDLVRDLMFEQIKGSFLNLILDPFGNYLIQKLCEFLTTAQKTFLIESIYPYVFKISINQYGTRSLQKIIDTVDNEQQIDLIIRGFSQEFTSIEQVVTLINDLNGNHVIQKCIFKFPSTKFGFIIDTIIEKDNIITISTHKHGCCVLQKLLNVCTLQQICTISWKIIQYLSGLINDQFGNYIIQFLLAIKELDYYLLNEMFNKLHNELIQLSCLKFSSNVIEKFIKKLFHIIKSSIKGEFLPNVNDNVINETMNILLTIINSFTLNLNILIRDNYGNYALQTLLDVKNYDIMLNYPDNLLIMENNKKYLSFSNDFTNKISSLILLTKDLLPSIKTTSYAKKIKLKVRAFVELTGIASNDPKNNSVYGNNGNITPNLPSIINPVLPATVTSPSSVISATMKNNNGFNRTKLQSNDTSYKTKQHQRHVSLPANAYHRRNSSVASSNSSVYINDNRLNVNSNISSTQTLHNNMLNLFNPQATSPLNYQKQFNNTLSVPFSSLSINNINNANNSTNTVNNNIGQRFVTPQLHQPSSILLNDVNDTTNTSAVNSTANLCQQNTFASNGYIVNTNNSNNNNSNNNTNLNSTINNFSVNDVMSTPNTHLRYPNSVFTSPNLFTNSTSSDLSFLTPQPQRVVKA</sequence>
<dbReference type="AlphaFoldDB" id="A0AAN8A736"/>
<evidence type="ECO:0000256" key="2">
    <source>
        <dbReference type="PROSITE-ProRule" id="PRU00317"/>
    </source>
</evidence>
<keyword evidence="1" id="KW-0677">Repeat</keyword>
<proteinExistence type="predicted"/>
<reference evidence="5" key="1">
    <citation type="submission" date="2023-07" db="EMBL/GenBank/DDBJ databases">
        <title>A draft genome of Kazachstania heterogenica Y-27499.</title>
        <authorList>
            <person name="Donic C."/>
            <person name="Kralova J.S."/>
            <person name="Fidel L."/>
            <person name="Ben-Dor S."/>
            <person name="Jung S."/>
        </authorList>
    </citation>
    <scope>NUCLEOTIDE SEQUENCE [LARGE SCALE GENOMIC DNA]</scope>
    <source>
        <strain evidence="5">Y27499</strain>
    </source>
</reference>
<protein>
    <recommendedName>
        <fullName evidence="3">PUM-HD domain-containing protein</fullName>
    </recommendedName>
</protein>
<dbReference type="CDD" id="cd07920">
    <property type="entry name" value="Pumilio"/>
    <property type="match status" value="1"/>
</dbReference>
<dbReference type="GO" id="GO:0005737">
    <property type="term" value="C:cytoplasm"/>
    <property type="evidence" value="ECO:0007669"/>
    <property type="project" value="TreeGrafter"/>
</dbReference>
<feature type="repeat" description="Pumilio" evidence="2">
    <location>
        <begin position="247"/>
        <end position="284"/>
    </location>
</feature>
<dbReference type="Proteomes" id="UP001306508">
    <property type="component" value="Unassembled WGS sequence"/>
</dbReference>
<dbReference type="PANTHER" id="PTHR12537">
    <property type="entry name" value="RNA BINDING PROTEIN PUMILIO-RELATED"/>
    <property type="match status" value="1"/>
</dbReference>
<dbReference type="InterPro" id="IPR016024">
    <property type="entry name" value="ARM-type_fold"/>
</dbReference>
<gene>
    <name evidence="4" type="ORF">RI543_004053</name>
</gene>
<dbReference type="GO" id="GO:0003729">
    <property type="term" value="F:mRNA binding"/>
    <property type="evidence" value="ECO:0007669"/>
    <property type="project" value="TreeGrafter"/>
</dbReference>